<evidence type="ECO:0000256" key="5">
    <source>
        <dbReference type="ARBA" id="ARBA00023136"/>
    </source>
</evidence>
<feature type="transmembrane region" description="Helical" evidence="6">
    <location>
        <begin position="42"/>
        <end position="65"/>
    </location>
</feature>
<feature type="transmembrane region" description="Helical" evidence="6">
    <location>
        <begin position="222"/>
        <end position="246"/>
    </location>
</feature>
<dbReference type="Pfam" id="PF13520">
    <property type="entry name" value="AA_permease_2"/>
    <property type="match status" value="1"/>
</dbReference>
<feature type="transmembrane region" description="Helical" evidence="6">
    <location>
        <begin position="344"/>
        <end position="363"/>
    </location>
</feature>
<organism evidence="7 8">
    <name type="scientific">Belliella alkalica</name>
    <dbReference type="NCBI Taxonomy" id="1730871"/>
    <lineage>
        <taxon>Bacteria</taxon>
        <taxon>Pseudomonadati</taxon>
        <taxon>Bacteroidota</taxon>
        <taxon>Cytophagia</taxon>
        <taxon>Cytophagales</taxon>
        <taxon>Cyclobacteriaceae</taxon>
        <taxon>Belliella</taxon>
    </lineage>
</organism>
<dbReference type="Gene3D" id="1.20.1740.10">
    <property type="entry name" value="Amino acid/polyamine transporter I"/>
    <property type="match status" value="1"/>
</dbReference>
<feature type="transmembrane region" description="Helical" evidence="6">
    <location>
        <begin position="318"/>
        <end position="338"/>
    </location>
</feature>
<dbReference type="RefSeq" id="WP_241411158.1">
    <property type="nucleotide sequence ID" value="NZ_JAKZGO010000005.1"/>
</dbReference>
<feature type="transmembrane region" description="Helical" evidence="6">
    <location>
        <begin position="155"/>
        <end position="175"/>
    </location>
</feature>
<evidence type="ECO:0000256" key="1">
    <source>
        <dbReference type="ARBA" id="ARBA00004651"/>
    </source>
</evidence>
<feature type="transmembrane region" description="Helical" evidence="6">
    <location>
        <begin position="16"/>
        <end position="36"/>
    </location>
</feature>
<accession>A0ABS9VAG1</accession>
<comment type="subcellular location">
    <subcellularLocation>
        <location evidence="1">Cell membrane</location>
        <topology evidence="1">Multi-pass membrane protein</topology>
    </subcellularLocation>
</comment>
<keyword evidence="4 6" id="KW-1133">Transmembrane helix</keyword>
<feature type="transmembrane region" description="Helical" evidence="6">
    <location>
        <begin position="191"/>
        <end position="210"/>
    </location>
</feature>
<keyword evidence="3 6" id="KW-0812">Transmembrane</keyword>
<feature type="transmembrane region" description="Helical" evidence="6">
    <location>
        <begin position="266"/>
        <end position="286"/>
    </location>
</feature>
<evidence type="ECO:0000313" key="7">
    <source>
        <dbReference type="EMBL" id="MCH7413414.1"/>
    </source>
</evidence>
<feature type="transmembrane region" description="Helical" evidence="6">
    <location>
        <begin position="375"/>
        <end position="395"/>
    </location>
</feature>
<protein>
    <submittedName>
        <fullName evidence="7">APC family permease</fullName>
    </submittedName>
</protein>
<evidence type="ECO:0000256" key="3">
    <source>
        <dbReference type="ARBA" id="ARBA00022692"/>
    </source>
</evidence>
<keyword evidence="8" id="KW-1185">Reference proteome</keyword>
<dbReference type="PIRSF" id="PIRSF006060">
    <property type="entry name" value="AA_transporter"/>
    <property type="match status" value="1"/>
</dbReference>
<dbReference type="InterPro" id="IPR050367">
    <property type="entry name" value="APC_superfamily"/>
</dbReference>
<feature type="transmembrane region" description="Helical" evidence="6">
    <location>
        <begin position="86"/>
        <end position="114"/>
    </location>
</feature>
<keyword evidence="2" id="KW-1003">Cell membrane</keyword>
<reference evidence="7" key="1">
    <citation type="submission" date="2022-03" db="EMBL/GenBank/DDBJ databases">
        <title>De novo assembled genomes of Belliella spp. (Cyclobacteriaceae) strains.</title>
        <authorList>
            <person name="Szabo A."/>
            <person name="Korponai K."/>
            <person name="Felfoldi T."/>
        </authorList>
    </citation>
    <scope>NUCLEOTIDE SEQUENCE</scope>
    <source>
        <strain evidence="7">DSM 111903</strain>
    </source>
</reference>
<evidence type="ECO:0000256" key="6">
    <source>
        <dbReference type="SAM" id="Phobius"/>
    </source>
</evidence>
<gene>
    <name evidence="7" type="ORF">MM213_07960</name>
</gene>
<feature type="transmembrane region" description="Helical" evidence="6">
    <location>
        <begin position="126"/>
        <end position="143"/>
    </location>
</feature>
<keyword evidence="5 6" id="KW-0472">Membrane</keyword>
<feature type="transmembrane region" description="Helical" evidence="6">
    <location>
        <begin position="407"/>
        <end position="424"/>
    </location>
</feature>
<dbReference type="EMBL" id="JAKZGO010000005">
    <property type="protein sequence ID" value="MCH7413414.1"/>
    <property type="molecule type" value="Genomic_DNA"/>
</dbReference>
<dbReference type="InterPro" id="IPR002293">
    <property type="entry name" value="AA/rel_permease1"/>
</dbReference>
<evidence type="ECO:0000313" key="8">
    <source>
        <dbReference type="Proteomes" id="UP001165430"/>
    </source>
</evidence>
<evidence type="ECO:0000256" key="2">
    <source>
        <dbReference type="ARBA" id="ARBA00022475"/>
    </source>
</evidence>
<dbReference type="PANTHER" id="PTHR42770">
    <property type="entry name" value="AMINO ACID TRANSPORTER-RELATED"/>
    <property type="match status" value="1"/>
</dbReference>
<proteinExistence type="predicted"/>
<sequence length="429" mass="47093">MKNQRKLKRGIQRWDLVFLIINSVIGAGIFALPAKVFALSGVYSILAFLVCAFVMMILILVFAEVSSRFEQTGGPYLYVHKAFGPVPAFVIGWLLMLTRLFSYATLINLMVLYLSFFSDIFNRPEIRISLILVITGIITYFNWIGIKNTAKVSNILTVAKLFPLAIFIIVGLFFVDFTNLKPGPAPSLQDFSAASLLLIFAFGGFEAGLVNSGEIVNPRKNLPFGLITAAAVIAGFYVLIQIVSIGTLPDLASSDKPLADAATGFMGWWGGMFITVGAVISIMGTLNVQILSGSRLPFALSEEDQLPKIFGKIHPKFATPYISLIFFSALVAFVAIFWGFMNSLAISVISRLALYGLVCASLIKLRKNQPNTNSFFKIPYGNHFAILGILATIWLLSGTQTEEIIDILIWTGFGLIIYVIHKLGSTKKK</sequence>
<comment type="caution">
    <text evidence="7">The sequence shown here is derived from an EMBL/GenBank/DDBJ whole genome shotgun (WGS) entry which is preliminary data.</text>
</comment>
<name>A0ABS9VAG1_9BACT</name>
<evidence type="ECO:0000256" key="4">
    <source>
        <dbReference type="ARBA" id="ARBA00022989"/>
    </source>
</evidence>
<dbReference type="Proteomes" id="UP001165430">
    <property type="component" value="Unassembled WGS sequence"/>
</dbReference>
<dbReference type="PANTHER" id="PTHR42770:SF7">
    <property type="entry name" value="MEMBRANE PROTEIN"/>
    <property type="match status" value="1"/>
</dbReference>